<dbReference type="InterPro" id="IPR001138">
    <property type="entry name" value="Zn2Cys6_DnaBD"/>
</dbReference>
<dbReference type="GO" id="GO:0000981">
    <property type="term" value="F:DNA-binding transcription factor activity, RNA polymerase II-specific"/>
    <property type="evidence" value="ECO:0007669"/>
    <property type="project" value="InterPro"/>
</dbReference>
<dbReference type="InterPro" id="IPR036864">
    <property type="entry name" value="Zn2-C6_fun-type_DNA-bd_sf"/>
</dbReference>
<evidence type="ECO:0000256" key="2">
    <source>
        <dbReference type="ARBA" id="ARBA00022833"/>
    </source>
</evidence>
<reference evidence="7" key="1">
    <citation type="journal article" date="2020" name="BMC Genomics">
        <title>Correction to: Identification and distribution of gene clusters required for synthesis of sphingolipid metabolism inhibitors in diverse species of the filamentous fungus Fusarium.</title>
        <authorList>
            <person name="Kim H.S."/>
            <person name="Lohmar J.M."/>
            <person name="Busman M."/>
            <person name="Brown D.W."/>
            <person name="Naumann T.A."/>
            <person name="Divon H.H."/>
            <person name="Lysoe E."/>
            <person name="Uhlig S."/>
            <person name="Proctor R.H."/>
        </authorList>
    </citation>
    <scope>NUCLEOTIDE SEQUENCE</scope>
    <source>
        <strain evidence="7">NRRL 20472</strain>
    </source>
</reference>
<evidence type="ECO:0000313" key="7">
    <source>
        <dbReference type="EMBL" id="KAF4973476.1"/>
    </source>
</evidence>
<evidence type="ECO:0000256" key="5">
    <source>
        <dbReference type="ARBA" id="ARBA00023242"/>
    </source>
</evidence>
<dbReference type="GO" id="GO:0008270">
    <property type="term" value="F:zinc ion binding"/>
    <property type="evidence" value="ECO:0007669"/>
    <property type="project" value="InterPro"/>
</dbReference>
<dbReference type="EMBL" id="JABEXW010000018">
    <property type="protein sequence ID" value="KAF4973476.1"/>
    <property type="molecule type" value="Genomic_DNA"/>
</dbReference>
<gene>
    <name evidence="7" type="ORF">FSARC_245</name>
</gene>
<keyword evidence="4" id="KW-0804">Transcription</keyword>
<evidence type="ECO:0000313" key="8">
    <source>
        <dbReference type="Proteomes" id="UP000622797"/>
    </source>
</evidence>
<reference evidence="7" key="2">
    <citation type="submission" date="2020-05" db="EMBL/GenBank/DDBJ databases">
        <authorList>
            <person name="Kim H.-S."/>
            <person name="Proctor R.H."/>
            <person name="Brown D.W."/>
        </authorList>
    </citation>
    <scope>NUCLEOTIDE SEQUENCE</scope>
    <source>
        <strain evidence="7">NRRL 20472</strain>
    </source>
</reference>
<feature type="domain" description="Zn(2)-C6 fungal-type" evidence="6">
    <location>
        <begin position="17"/>
        <end position="47"/>
    </location>
</feature>
<evidence type="ECO:0000256" key="3">
    <source>
        <dbReference type="ARBA" id="ARBA00023015"/>
    </source>
</evidence>
<dbReference type="PROSITE" id="PS00463">
    <property type="entry name" value="ZN2_CY6_FUNGAL_1"/>
    <property type="match status" value="1"/>
</dbReference>
<keyword evidence="8" id="KW-1185">Reference proteome</keyword>
<dbReference type="AlphaFoldDB" id="A0A8H4UBQ0"/>
<organism evidence="7 8">
    <name type="scientific">Fusarium sarcochroum</name>
    <dbReference type="NCBI Taxonomy" id="1208366"/>
    <lineage>
        <taxon>Eukaryota</taxon>
        <taxon>Fungi</taxon>
        <taxon>Dikarya</taxon>
        <taxon>Ascomycota</taxon>
        <taxon>Pezizomycotina</taxon>
        <taxon>Sordariomycetes</taxon>
        <taxon>Hypocreomycetidae</taxon>
        <taxon>Hypocreales</taxon>
        <taxon>Nectriaceae</taxon>
        <taxon>Fusarium</taxon>
        <taxon>Fusarium lateritium species complex</taxon>
    </lineage>
</organism>
<keyword evidence="3" id="KW-0805">Transcription regulation</keyword>
<keyword evidence="2" id="KW-0862">Zinc</keyword>
<dbReference type="Pfam" id="PF00172">
    <property type="entry name" value="Zn_clus"/>
    <property type="match status" value="1"/>
</dbReference>
<evidence type="ECO:0000259" key="6">
    <source>
        <dbReference type="PROSITE" id="PS50048"/>
    </source>
</evidence>
<dbReference type="CDD" id="cd00067">
    <property type="entry name" value="GAL4"/>
    <property type="match status" value="1"/>
</dbReference>
<dbReference type="SMART" id="SM00066">
    <property type="entry name" value="GAL4"/>
    <property type="match status" value="1"/>
</dbReference>
<evidence type="ECO:0000256" key="1">
    <source>
        <dbReference type="ARBA" id="ARBA00022723"/>
    </source>
</evidence>
<comment type="caution">
    <text evidence="7">The sequence shown here is derived from an EMBL/GenBank/DDBJ whole genome shotgun (WGS) entry which is preliminary data.</text>
</comment>
<keyword evidence="5" id="KW-0539">Nucleus</keyword>
<accession>A0A8H4UBQ0</accession>
<protein>
    <recommendedName>
        <fullName evidence="6">Zn(2)-C6 fungal-type domain-containing protein</fullName>
    </recommendedName>
</protein>
<proteinExistence type="predicted"/>
<dbReference type="PROSITE" id="PS50048">
    <property type="entry name" value="ZN2_CY6_FUNGAL_2"/>
    <property type="match status" value="1"/>
</dbReference>
<sequence>MSLTARERRNPPTRRKSCTACTKAKRRCDFALPACLRCSQRHIPCQYPTRALRGPLTPHLESHETISPSLLTNDDSSPESPGIVQINGTVVNDFNAVISCIDASVNDLDTFDIPLEDTTLELVQQPSALAPPATQEFGNVSASILNRLQFAIDEIKKTPKIMVLENQTPWCHPLLYKESMPRSMQGKDASSSVTTLY</sequence>
<dbReference type="SUPFAM" id="SSF57701">
    <property type="entry name" value="Zn2/Cys6 DNA-binding domain"/>
    <property type="match status" value="1"/>
</dbReference>
<name>A0A8H4UBQ0_9HYPO</name>
<dbReference type="OrthoDB" id="4216928at2759"/>
<dbReference type="PRINTS" id="PR00755">
    <property type="entry name" value="AFLATOXINBRP"/>
</dbReference>
<keyword evidence="1" id="KW-0479">Metal-binding</keyword>
<dbReference type="Gene3D" id="4.10.240.10">
    <property type="entry name" value="Zn(2)-C6 fungal-type DNA-binding domain"/>
    <property type="match status" value="1"/>
</dbReference>
<evidence type="ECO:0000256" key="4">
    <source>
        <dbReference type="ARBA" id="ARBA00023163"/>
    </source>
</evidence>
<dbReference type="Proteomes" id="UP000622797">
    <property type="component" value="Unassembled WGS sequence"/>
</dbReference>
<dbReference type="PANTHER" id="PTHR47660">
    <property type="entry name" value="TRANSCRIPTION FACTOR WITH C2H2 AND ZN(2)-CYS(6) DNA BINDING DOMAIN (EUROFUNG)-RELATED-RELATED"/>
    <property type="match status" value="1"/>
</dbReference>